<dbReference type="EMBL" id="WEGK01000011">
    <property type="protein sequence ID" value="MQY21906.1"/>
    <property type="molecule type" value="Genomic_DNA"/>
</dbReference>
<gene>
    <name evidence="4" type="ORF">NRB20_50190</name>
</gene>
<dbReference type="AlphaFoldDB" id="A0A7K0D822"/>
<keyword evidence="2" id="KW-1133">Transmembrane helix</keyword>
<feature type="compositionally biased region" description="Basic and acidic residues" evidence="1">
    <location>
        <begin position="125"/>
        <end position="150"/>
    </location>
</feature>
<reference evidence="4 5" key="1">
    <citation type="submission" date="2019-10" db="EMBL/GenBank/DDBJ databases">
        <title>Nocardia macrotermitis sp. nov. and Nocardia aurantia sp. nov., isolated from the gut of fungus growing-termite Macrotermes natalensis.</title>
        <authorList>
            <person name="Benndorf R."/>
            <person name="Schwitalla J."/>
            <person name="Martin K."/>
            <person name="De Beer W."/>
            <person name="Kaster A.-K."/>
            <person name="Vollmers J."/>
            <person name="Poulsen M."/>
            <person name="Beemelmanns C."/>
        </authorList>
    </citation>
    <scope>NUCLEOTIDE SEQUENCE [LARGE SCALE GENOMIC DNA]</scope>
    <source>
        <strain evidence="4 5">RB20</strain>
    </source>
</reference>
<protein>
    <recommendedName>
        <fullName evidence="3">DUF8176 domain-containing protein</fullName>
    </recommendedName>
</protein>
<comment type="caution">
    <text evidence="4">The sequence shown here is derived from an EMBL/GenBank/DDBJ whole genome shotgun (WGS) entry which is preliminary data.</text>
</comment>
<sequence>MLNSYKDVQHWFPALEPQDPAAPRETADPDLEHTLSQGGAGRYPHYIQETEPEPFDVPFGGTGTRRAEFVGGWSDWVAGDHAPGPDDDYPVRNAELVQFPWDEEAQAPARRPRRSRADDAEDAAFEPRERSPRNESDRADADSRTRRTESRPGPLDDDDWPGNSADWLDDWPEPTGGGRAESGRRSWFPRRRANRPKSGPGAATAPRGRRQQAGPGSLRVALVLGVAVLLLAAAAMFAVYLLQTRGGAARSAHAANSARPVISEVRLTGATTGTVLSCPTEHIGSVVRGAGPGGTDSGPDAIMWFQHAYYVDRSAVRALEVVAPDAGLPPAEVIQRGIDSVPAGTAYCVRVAPSGDSRYSVEVTEQRPGGAPATYGRQTVTTKVVGGRTLITGITAG</sequence>
<organism evidence="4 5">
    <name type="scientific">Nocardia macrotermitis</name>
    <dbReference type="NCBI Taxonomy" id="2585198"/>
    <lineage>
        <taxon>Bacteria</taxon>
        <taxon>Bacillati</taxon>
        <taxon>Actinomycetota</taxon>
        <taxon>Actinomycetes</taxon>
        <taxon>Mycobacteriales</taxon>
        <taxon>Nocardiaceae</taxon>
        <taxon>Nocardia</taxon>
    </lineage>
</organism>
<evidence type="ECO:0000256" key="1">
    <source>
        <dbReference type="SAM" id="MobiDB-lite"/>
    </source>
</evidence>
<feature type="transmembrane region" description="Helical" evidence="2">
    <location>
        <begin position="220"/>
        <end position="242"/>
    </location>
</feature>
<feature type="region of interest" description="Disordered" evidence="1">
    <location>
        <begin position="13"/>
        <end position="46"/>
    </location>
</feature>
<accession>A0A7K0D822</accession>
<evidence type="ECO:0000256" key="2">
    <source>
        <dbReference type="SAM" id="Phobius"/>
    </source>
</evidence>
<evidence type="ECO:0000259" key="3">
    <source>
        <dbReference type="Pfam" id="PF26527"/>
    </source>
</evidence>
<evidence type="ECO:0000313" key="4">
    <source>
        <dbReference type="EMBL" id="MQY21906.1"/>
    </source>
</evidence>
<dbReference type="Pfam" id="PF26527">
    <property type="entry name" value="DUF8176"/>
    <property type="match status" value="1"/>
</dbReference>
<dbReference type="InterPro" id="IPR058489">
    <property type="entry name" value="DUF8176"/>
</dbReference>
<proteinExistence type="predicted"/>
<keyword evidence="2" id="KW-0812">Transmembrane</keyword>
<dbReference type="OrthoDB" id="4382015at2"/>
<keyword evidence="2" id="KW-0472">Membrane</keyword>
<feature type="domain" description="DUF8176" evidence="3">
    <location>
        <begin position="277"/>
        <end position="395"/>
    </location>
</feature>
<keyword evidence="5" id="KW-1185">Reference proteome</keyword>
<dbReference type="RefSeq" id="WP_153413035.1">
    <property type="nucleotide sequence ID" value="NZ_WEGK01000011.1"/>
</dbReference>
<name>A0A7K0D822_9NOCA</name>
<evidence type="ECO:0000313" key="5">
    <source>
        <dbReference type="Proteomes" id="UP000438448"/>
    </source>
</evidence>
<feature type="region of interest" description="Disordered" evidence="1">
    <location>
        <begin position="99"/>
        <end position="214"/>
    </location>
</feature>
<dbReference type="Proteomes" id="UP000438448">
    <property type="component" value="Unassembled WGS sequence"/>
</dbReference>